<reference evidence="1" key="2">
    <citation type="submission" date="2022-01" db="EMBL/GenBank/DDBJ databases">
        <authorList>
            <person name="Yamashiro T."/>
            <person name="Shiraishi A."/>
            <person name="Satake H."/>
            <person name="Nakayama K."/>
        </authorList>
    </citation>
    <scope>NUCLEOTIDE SEQUENCE</scope>
</reference>
<name>A0ABQ5AB80_9ASTR</name>
<gene>
    <name evidence="1" type="ORF">Tco_0820760</name>
</gene>
<evidence type="ECO:0000313" key="1">
    <source>
        <dbReference type="EMBL" id="GJS99590.1"/>
    </source>
</evidence>
<accession>A0ABQ5AB80</accession>
<dbReference type="EMBL" id="BQNB010012128">
    <property type="protein sequence ID" value="GJS99590.1"/>
    <property type="molecule type" value="Genomic_DNA"/>
</dbReference>
<dbReference type="Proteomes" id="UP001151760">
    <property type="component" value="Unassembled WGS sequence"/>
</dbReference>
<comment type="caution">
    <text evidence="1">The sequence shown here is derived from an EMBL/GenBank/DDBJ whole genome shotgun (WGS) entry which is preliminary data.</text>
</comment>
<organism evidence="1 2">
    <name type="scientific">Tanacetum coccineum</name>
    <dbReference type="NCBI Taxonomy" id="301880"/>
    <lineage>
        <taxon>Eukaryota</taxon>
        <taxon>Viridiplantae</taxon>
        <taxon>Streptophyta</taxon>
        <taxon>Embryophyta</taxon>
        <taxon>Tracheophyta</taxon>
        <taxon>Spermatophyta</taxon>
        <taxon>Magnoliopsida</taxon>
        <taxon>eudicotyledons</taxon>
        <taxon>Gunneridae</taxon>
        <taxon>Pentapetalae</taxon>
        <taxon>asterids</taxon>
        <taxon>campanulids</taxon>
        <taxon>Asterales</taxon>
        <taxon>Asteraceae</taxon>
        <taxon>Asteroideae</taxon>
        <taxon>Anthemideae</taxon>
        <taxon>Anthemidinae</taxon>
        <taxon>Tanacetum</taxon>
    </lineage>
</organism>
<proteinExistence type="predicted"/>
<protein>
    <submittedName>
        <fullName evidence="1">Uncharacterized protein</fullName>
    </submittedName>
</protein>
<keyword evidence="2" id="KW-1185">Reference proteome</keyword>
<evidence type="ECO:0000313" key="2">
    <source>
        <dbReference type="Proteomes" id="UP001151760"/>
    </source>
</evidence>
<sequence length="131" mass="14057">AFDNRLPIAAPDDPAICVQPSLPVSWRDLRLIAKAGGILARPEPYRASDPLLESFVEGYAGSVAVGVIALSATAFLLQTRPGPLAGNDNEDPSNQITKPTITITRTLHITRYLQSTLATRYHNVLLPGAVK</sequence>
<feature type="non-terminal residue" evidence="1">
    <location>
        <position position="1"/>
    </location>
</feature>
<reference evidence="1" key="1">
    <citation type="journal article" date="2022" name="Int. J. Mol. Sci.">
        <title>Draft Genome of Tanacetum Coccineum: Genomic Comparison of Closely Related Tanacetum-Family Plants.</title>
        <authorList>
            <person name="Yamashiro T."/>
            <person name="Shiraishi A."/>
            <person name="Nakayama K."/>
            <person name="Satake H."/>
        </authorList>
    </citation>
    <scope>NUCLEOTIDE SEQUENCE</scope>
</reference>